<dbReference type="EMBL" id="VMQU01000235">
    <property type="protein sequence ID" value="TVS77296.1"/>
    <property type="molecule type" value="Genomic_DNA"/>
</dbReference>
<evidence type="ECO:0000313" key="2">
    <source>
        <dbReference type="EMBL" id="TVS77296.1"/>
    </source>
</evidence>
<dbReference type="GO" id="GO:0003677">
    <property type="term" value="F:DNA binding"/>
    <property type="evidence" value="ECO:0007669"/>
    <property type="project" value="InterPro"/>
</dbReference>
<keyword evidence="3" id="KW-1185">Reference proteome</keyword>
<sequence length="399" mass="43536">MFPGLGYAKVWAKLTAAVPGRISPSGKVFRDLRRRLGVAPLRALFEVLAGPVGQPTTPGVRFGRYRTVAFDGCVSFKVPDTDRNQSWLGKLKACLGVTGYPVVRLMTVVETGTRALLGAVFGPPSTGEIDYARALLPLLGSDMLVLIDRGFDAETFLADLAGTGAQFLARLRNTRRPPVLAGLDNDGSHLSRIGELVVRIITAEITVTCADGTRYAASYRLATTLCDPRRHPTHRLVAVYHERWEHKIAYLALRHTLAAGRVLRSTDPAGLEQEMWALLAVYQALRRAMVTAVESRPGIDPDRASFTTALETTKDLLISATNIAGDPADLVGHIGRAVLTDLLPPRRPRTSVRKVKSPLSRYNKKDPHRPELSTQITSITATITGPEPNPATRQPKLLY</sequence>
<dbReference type="Proteomes" id="UP000320513">
    <property type="component" value="Unassembled WGS sequence"/>
</dbReference>
<dbReference type="OrthoDB" id="477305at2"/>
<dbReference type="SUPFAM" id="SSF53098">
    <property type="entry name" value="Ribonuclease H-like"/>
    <property type="match status" value="1"/>
</dbReference>
<feature type="domain" description="Transposase IS4-like" evidence="1">
    <location>
        <begin position="75"/>
        <end position="245"/>
    </location>
</feature>
<dbReference type="GO" id="GO:0006313">
    <property type="term" value="P:DNA transposition"/>
    <property type="evidence" value="ECO:0007669"/>
    <property type="project" value="InterPro"/>
</dbReference>
<proteinExistence type="predicted"/>
<accession>A0A557WVL3</accession>
<protein>
    <submittedName>
        <fullName evidence="2">Transposase</fullName>
    </submittedName>
</protein>
<evidence type="ECO:0000313" key="3">
    <source>
        <dbReference type="Proteomes" id="UP000320513"/>
    </source>
</evidence>
<gene>
    <name evidence="2" type="ORF">FPZ47_26975</name>
</gene>
<name>A0A557WVL3_9MYCO</name>
<dbReference type="InterPro" id="IPR012337">
    <property type="entry name" value="RNaseH-like_sf"/>
</dbReference>
<dbReference type="AlphaFoldDB" id="A0A557WVL3"/>
<organism evidence="2 3">
    <name type="scientific">Mycobacterium helveticum</name>
    <dbReference type="NCBI Taxonomy" id="2592811"/>
    <lineage>
        <taxon>Bacteria</taxon>
        <taxon>Bacillati</taxon>
        <taxon>Actinomycetota</taxon>
        <taxon>Actinomycetes</taxon>
        <taxon>Mycobacteriales</taxon>
        <taxon>Mycobacteriaceae</taxon>
        <taxon>Mycobacterium</taxon>
    </lineage>
</organism>
<dbReference type="GO" id="GO:0004803">
    <property type="term" value="F:transposase activity"/>
    <property type="evidence" value="ECO:0007669"/>
    <property type="project" value="InterPro"/>
</dbReference>
<dbReference type="Pfam" id="PF01609">
    <property type="entry name" value="DDE_Tnp_1"/>
    <property type="match status" value="1"/>
</dbReference>
<dbReference type="PANTHER" id="PTHR37529:SF1">
    <property type="entry name" value="TRANSPOSASE INSG FOR INSERTION SEQUENCE ELEMENT IS4-RELATED"/>
    <property type="match status" value="1"/>
</dbReference>
<dbReference type="InterPro" id="IPR002559">
    <property type="entry name" value="Transposase_11"/>
</dbReference>
<dbReference type="PANTHER" id="PTHR37529">
    <property type="entry name" value="TRANSPOSASE INSG FOR INSERTION SEQUENCE ELEMENT IS4-RELATED"/>
    <property type="match status" value="1"/>
</dbReference>
<comment type="caution">
    <text evidence="2">The sequence shown here is derived from an EMBL/GenBank/DDBJ whole genome shotgun (WGS) entry which is preliminary data.</text>
</comment>
<reference evidence="2 3" key="1">
    <citation type="submission" date="2019-07" db="EMBL/GenBank/DDBJ databases">
        <title>New Mycobacterium species.</title>
        <authorList>
            <person name="Tortoli E."/>
            <person name="Ghielmetti G."/>
            <person name="Friedel U."/>
            <person name="Trovato A."/>
        </authorList>
    </citation>
    <scope>NUCLEOTIDE SEQUENCE [LARGE SCALE GENOMIC DNA]</scope>
    <source>
        <strain evidence="2 3">16-83</strain>
    </source>
</reference>
<evidence type="ECO:0000259" key="1">
    <source>
        <dbReference type="Pfam" id="PF01609"/>
    </source>
</evidence>